<dbReference type="SUPFAM" id="SSF46785">
    <property type="entry name" value="Winged helix' DNA-binding domain"/>
    <property type="match status" value="1"/>
</dbReference>
<dbReference type="Pfam" id="PF12802">
    <property type="entry name" value="MarR_2"/>
    <property type="match status" value="1"/>
</dbReference>
<dbReference type="InterPro" id="IPR000835">
    <property type="entry name" value="HTH_MarR-typ"/>
</dbReference>
<accession>A0A840XJK3</accession>
<evidence type="ECO:0000259" key="1">
    <source>
        <dbReference type="PROSITE" id="PS50995"/>
    </source>
</evidence>
<dbReference type="GO" id="GO:0003700">
    <property type="term" value="F:DNA-binding transcription factor activity"/>
    <property type="evidence" value="ECO:0007669"/>
    <property type="project" value="InterPro"/>
</dbReference>
<dbReference type="RefSeq" id="WP_153981848.1">
    <property type="nucleotide sequence ID" value="NZ_BAAANZ010000003.1"/>
</dbReference>
<dbReference type="InterPro" id="IPR036390">
    <property type="entry name" value="WH_DNA-bd_sf"/>
</dbReference>
<organism evidence="2 3">
    <name type="scientific">Microcella frigidaquae</name>
    <dbReference type="NCBI Taxonomy" id="424758"/>
    <lineage>
        <taxon>Bacteria</taxon>
        <taxon>Bacillati</taxon>
        <taxon>Actinomycetota</taxon>
        <taxon>Actinomycetes</taxon>
        <taxon>Micrococcales</taxon>
        <taxon>Microbacteriaceae</taxon>
        <taxon>Microcella</taxon>
    </lineage>
</organism>
<reference evidence="2 3" key="1">
    <citation type="submission" date="2020-08" db="EMBL/GenBank/DDBJ databases">
        <title>Sequencing the genomes of 1000 actinobacteria strains.</title>
        <authorList>
            <person name="Klenk H.-P."/>
        </authorList>
    </citation>
    <scope>NUCLEOTIDE SEQUENCE [LARGE SCALE GENOMIC DNA]</scope>
    <source>
        <strain evidence="2 3">DSM 23889</strain>
    </source>
</reference>
<dbReference type="AlphaFoldDB" id="A0A840XJK3"/>
<name>A0A840XJK3_9MICO</name>
<dbReference type="GO" id="GO:0003677">
    <property type="term" value="F:DNA binding"/>
    <property type="evidence" value="ECO:0007669"/>
    <property type="project" value="UniProtKB-KW"/>
</dbReference>
<proteinExistence type="predicted"/>
<dbReference type="Proteomes" id="UP000552883">
    <property type="component" value="Unassembled WGS sequence"/>
</dbReference>
<protein>
    <submittedName>
        <fullName evidence="2">DNA-binding MarR family transcriptional regulator</fullName>
    </submittedName>
</protein>
<evidence type="ECO:0000313" key="3">
    <source>
        <dbReference type="Proteomes" id="UP000552883"/>
    </source>
</evidence>
<keyword evidence="2" id="KW-0238">DNA-binding</keyword>
<keyword evidence="3" id="KW-1185">Reference proteome</keyword>
<sequence length="174" mass="19113">MSENVLDGASAPDRVARIQAEWRRERPELDVSPQGVFGRLARLAAAIDVELERVFAQHGLTAGEFDVLAALRRAGDPYERTPSALADSTMVTAGGLTKRVDRLEAAGLVTRRRSPDDGRGRVVALTDAGLALVERAFEAHLANEHRLLEPLDAGDRAALERLLRSWLTWLRPET</sequence>
<dbReference type="PANTHER" id="PTHR33164">
    <property type="entry name" value="TRANSCRIPTIONAL REGULATOR, MARR FAMILY"/>
    <property type="match status" value="1"/>
</dbReference>
<dbReference type="InterPro" id="IPR039422">
    <property type="entry name" value="MarR/SlyA-like"/>
</dbReference>
<comment type="caution">
    <text evidence="2">The sequence shown here is derived from an EMBL/GenBank/DDBJ whole genome shotgun (WGS) entry which is preliminary data.</text>
</comment>
<gene>
    <name evidence="2" type="ORF">BJ959_002138</name>
</gene>
<dbReference type="SMART" id="SM00347">
    <property type="entry name" value="HTH_MARR"/>
    <property type="match status" value="1"/>
</dbReference>
<dbReference type="EMBL" id="JACHBS010000001">
    <property type="protein sequence ID" value="MBB5618642.1"/>
    <property type="molecule type" value="Genomic_DNA"/>
</dbReference>
<dbReference type="GO" id="GO:0006950">
    <property type="term" value="P:response to stress"/>
    <property type="evidence" value="ECO:0007669"/>
    <property type="project" value="TreeGrafter"/>
</dbReference>
<dbReference type="PANTHER" id="PTHR33164:SF104">
    <property type="entry name" value="TRANSCRIPTIONAL REGULATORY PROTEIN"/>
    <property type="match status" value="1"/>
</dbReference>
<dbReference type="PROSITE" id="PS50995">
    <property type="entry name" value="HTH_MARR_2"/>
    <property type="match status" value="1"/>
</dbReference>
<dbReference type="OrthoDB" id="3237509at2"/>
<dbReference type="Gene3D" id="1.10.10.10">
    <property type="entry name" value="Winged helix-like DNA-binding domain superfamily/Winged helix DNA-binding domain"/>
    <property type="match status" value="1"/>
</dbReference>
<evidence type="ECO:0000313" key="2">
    <source>
        <dbReference type="EMBL" id="MBB5618642.1"/>
    </source>
</evidence>
<feature type="domain" description="HTH marR-type" evidence="1">
    <location>
        <begin position="33"/>
        <end position="168"/>
    </location>
</feature>
<dbReference type="PRINTS" id="PR00598">
    <property type="entry name" value="HTHMARR"/>
</dbReference>
<dbReference type="InterPro" id="IPR036388">
    <property type="entry name" value="WH-like_DNA-bd_sf"/>
</dbReference>